<protein>
    <submittedName>
        <fullName evidence="1">Uncharacterized protein</fullName>
    </submittedName>
</protein>
<organism evidence="1">
    <name type="scientific">marine sediment metagenome</name>
    <dbReference type="NCBI Taxonomy" id="412755"/>
    <lineage>
        <taxon>unclassified sequences</taxon>
        <taxon>metagenomes</taxon>
        <taxon>ecological metagenomes</taxon>
    </lineage>
</organism>
<dbReference type="AlphaFoldDB" id="A0A0F8ZG19"/>
<feature type="non-terminal residue" evidence="1">
    <location>
        <position position="1"/>
    </location>
</feature>
<evidence type="ECO:0000313" key="1">
    <source>
        <dbReference type="EMBL" id="KKK92718.1"/>
    </source>
</evidence>
<sequence>RGDYIGNTPIDIQWEGWNERTFNNDHKVRALPIHPGQQIQSKLFWGRSSWLRKYAKPIPETIFFDMNLIRYQPIDSPPTFDVLQYMQQQESLELQRESVRQQQKCIDEIKRQDNSSYWRRQFGWKRRKL</sequence>
<reference evidence="1" key="1">
    <citation type="journal article" date="2015" name="Nature">
        <title>Complex archaea that bridge the gap between prokaryotes and eukaryotes.</title>
        <authorList>
            <person name="Spang A."/>
            <person name="Saw J.H."/>
            <person name="Jorgensen S.L."/>
            <person name="Zaremba-Niedzwiedzka K."/>
            <person name="Martijn J."/>
            <person name="Lind A.E."/>
            <person name="van Eijk R."/>
            <person name="Schleper C."/>
            <person name="Guy L."/>
            <person name="Ettema T.J."/>
        </authorList>
    </citation>
    <scope>NUCLEOTIDE SEQUENCE</scope>
</reference>
<accession>A0A0F8ZG19</accession>
<gene>
    <name evidence="1" type="ORF">LCGC14_2700150</name>
</gene>
<dbReference type="EMBL" id="LAZR01048091">
    <property type="protein sequence ID" value="KKK92718.1"/>
    <property type="molecule type" value="Genomic_DNA"/>
</dbReference>
<name>A0A0F8ZG19_9ZZZZ</name>
<proteinExistence type="predicted"/>
<comment type="caution">
    <text evidence="1">The sequence shown here is derived from an EMBL/GenBank/DDBJ whole genome shotgun (WGS) entry which is preliminary data.</text>
</comment>